<keyword evidence="2" id="KW-1185">Reference proteome</keyword>
<dbReference type="InterPro" id="IPR035069">
    <property type="entry name" value="TTHA1013/TTHA0281-like"/>
</dbReference>
<dbReference type="EMBL" id="JABXWD010000085">
    <property type="protein sequence ID" value="MBV6341237.1"/>
    <property type="molecule type" value="Genomic_DNA"/>
</dbReference>
<reference evidence="1 2" key="1">
    <citation type="journal article" date="2020" name="J Geophys Res Biogeosci">
        <title>Magnetotaxis as an Adaptation to Enable Bacterial Shuttling of Microbial Sulfur and Sulfur Cycling Across Aquatic Oxic#Anoxic Interfaces.</title>
        <authorList>
            <person name="Li J."/>
            <person name="Liu P."/>
            <person name="Wang J."/>
            <person name="Roberts A.P."/>
            <person name="Pan Y."/>
        </authorList>
    </citation>
    <scope>NUCLEOTIDE SEQUENCE [LARGE SCALE GENOMIC DNA]</scope>
    <source>
        <strain evidence="1 2">MYR-1_YQ</strain>
    </source>
</reference>
<evidence type="ECO:0000313" key="1">
    <source>
        <dbReference type="EMBL" id="MBV6341237.1"/>
    </source>
</evidence>
<dbReference type="SUPFAM" id="SSF143100">
    <property type="entry name" value="TTHA1013/TTHA0281-like"/>
    <property type="match status" value="1"/>
</dbReference>
<dbReference type="RefSeq" id="WP_218251866.1">
    <property type="nucleotide sequence ID" value="NZ_JABXWD010000085.1"/>
</dbReference>
<comment type="caution">
    <text evidence="1">The sequence shown here is derived from an EMBL/GenBank/DDBJ whole genome shotgun (WGS) entry which is preliminary data.</text>
</comment>
<dbReference type="Gene3D" id="3.30.160.250">
    <property type="match status" value="1"/>
</dbReference>
<dbReference type="PANTHER" id="PTHR34504">
    <property type="entry name" value="ANTITOXIN HICB"/>
    <property type="match status" value="1"/>
</dbReference>
<dbReference type="Proteomes" id="UP001196980">
    <property type="component" value="Unassembled WGS sequence"/>
</dbReference>
<dbReference type="PANTHER" id="PTHR34504:SF2">
    <property type="entry name" value="UPF0150 PROTEIN SSL0259"/>
    <property type="match status" value="1"/>
</dbReference>
<accession>A0ABS6RX72</accession>
<dbReference type="InterPro" id="IPR051404">
    <property type="entry name" value="TA_system_antitoxin"/>
</dbReference>
<organism evidence="1 2">
    <name type="scientific">Candidatus Magnetobacterium casense</name>
    <dbReference type="NCBI Taxonomy" id="1455061"/>
    <lineage>
        <taxon>Bacteria</taxon>
        <taxon>Pseudomonadati</taxon>
        <taxon>Nitrospirota</taxon>
        <taxon>Thermodesulfovibrionia</taxon>
        <taxon>Thermodesulfovibrionales</taxon>
        <taxon>Candidatus Magnetobacteriaceae</taxon>
        <taxon>Candidatus Magnetobacterium</taxon>
    </lineage>
</organism>
<protein>
    <submittedName>
        <fullName evidence="1">Type II toxin-antitoxin system HicB family antitoxin</fullName>
    </submittedName>
</protein>
<evidence type="ECO:0000313" key="2">
    <source>
        <dbReference type="Proteomes" id="UP001196980"/>
    </source>
</evidence>
<sequence length="66" mass="7677">MKVKATFVKDGKWWVAWTNDVPGAMTQGKTIEEARENLVDAIREMQLPYDIENLPNRKVIIEEMEV</sequence>
<gene>
    <name evidence="1" type="ORF">HWQ67_06530</name>
</gene>
<name>A0ABS6RX72_9BACT</name>
<proteinExistence type="predicted"/>